<sequence length="682" mass="76010">MVDAELKDMHTEYSRQSQLPVMAPLRHLPTSTLRTSITIMVESLLTSVLRQQSTSVHSLHNLRVLSGVQMDTYKGSSIYSWLAAVETPKDPPYHGQWADNHLSPTSINPSPYTADGLCSPSNEVSHDFSVAVRQQRPTLDVPNGTNTQEKQHCYGRRPRHKTKSDRYEYKGQASARASHHSSSKPRKRLSRARKHTINDHFHASNVPAKRLTVRLLSKKPKNRRDTNNLFKLPSCTPSGIFGKGKASTPVRTGLQKHPSAPVQGFSEVNFLSHYQPQDNFERACVNPDAPAKDGADQSQKEKTPAIRLAQDGLYQNLSSQFEDANECPDMRTLLDSSVIQCDGLKHHDLDNCQILGREGLSITKHDSDRNDKGEATQTPSDLYETYTKQLLDFDLDAQPTELDPVVEGLTLERLKEILKERVRTWDQSTKGVLESEDQSQGPDYRKRIRSSSIHSKYDASRSNKKQRMLGPSPGETMAATEGFPAPSHDFELYSQASSVGGVHIGGQQQALFETLSFFPDLEGPSATARSEEGLLDEASDVEKRLSSTLLLDSTEEICPQTFLAAYSMIMRDVDGCFEPQSPRSLSHEGSIWLVSGHQDAHDPVDNATSLIGSGRNKHGRDLLPFQQPGVATGCLEADLGRLNSTSIPGQREDLWHTNDAGRQEGNVSDTLKGFWRRYQLHW</sequence>
<name>Q0CXH1_ASPTN</name>
<dbReference type="RefSeq" id="XP_001208978.1">
    <property type="nucleotide sequence ID" value="XM_001208978.1"/>
</dbReference>
<feature type="region of interest" description="Disordered" evidence="1">
    <location>
        <begin position="426"/>
        <end position="480"/>
    </location>
</feature>
<feature type="compositionally biased region" description="Basic residues" evidence="1">
    <location>
        <begin position="153"/>
        <end position="163"/>
    </location>
</feature>
<gene>
    <name evidence="2" type="ORF">ATEG_01613</name>
</gene>
<dbReference type="GeneID" id="4315960"/>
<feature type="compositionally biased region" description="Basic residues" evidence="1">
    <location>
        <begin position="177"/>
        <end position="195"/>
    </location>
</feature>
<dbReference type="STRING" id="341663.Q0CXH1"/>
<protein>
    <submittedName>
        <fullName evidence="2">Uncharacterized protein</fullName>
    </submittedName>
</protein>
<dbReference type="VEuPathDB" id="FungiDB:ATEG_01613"/>
<dbReference type="AlphaFoldDB" id="Q0CXH1"/>
<proteinExistence type="predicted"/>
<evidence type="ECO:0000256" key="1">
    <source>
        <dbReference type="SAM" id="MobiDB-lite"/>
    </source>
</evidence>
<dbReference type="HOGENOM" id="CLU_403302_0_0_1"/>
<evidence type="ECO:0000313" key="2">
    <source>
        <dbReference type="EMBL" id="EAU38370.1"/>
    </source>
</evidence>
<dbReference type="EMBL" id="CH476595">
    <property type="protein sequence ID" value="EAU38370.1"/>
    <property type="molecule type" value="Genomic_DNA"/>
</dbReference>
<dbReference type="OrthoDB" id="2537141at2759"/>
<dbReference type="eggNOG" id="ENOG502SG1I">
    <property type="taxonomic scope" value="Eukaryota"/>
</dbReference>
<feature type="region of interest" description="Disordered" evidence="1">
    <location>
        <begin position="135"/>
        <end position="198"/>
    </location>
</feature>
<dbReference type="Proteomes" id="UP000007963">
    <property type="component" value="Unassembled WGS sequence"/>
</dbReference>
<accession>Q0CXH1</accession>
<organism evidence="2 3">
    <name type="scientific">Aspergillus terreus (strain NIH 2624 / FGSC A1156)</name>
    <dbReference type="NCBI Taxonomy" id="341663"/>
    <lineage>
        <taxon>Eukaryota</taxon>
        <taxon>Fungi</taxon>
        <taxon>Dikarya</taxon>
        <taxon>Ascomycota</taxon>
        <taxon>Pezizomycotina</taxon>
        <taxon>Eurotiomycetes</taxon>
        <taxon>Eurotiomycetidae</taxon>
        <taxon>Eurotiales</taxon>
        <taxon>Aspergillaceae</taxon>
        <taxon>Aspergillus</taxon>
        <taxon>Aspergillus subgen. Circumdati</taxon>
    </lineage>
</organism>
<reference evidence="3" key="1">
    <citation type="submission" date="2005-09" db="EMBL/GenBank/DDBJ databases">
        <title>Annotation of the Aspergillus terreus NIH2624 genome.</title>
        <authorList>
            <person name="Birren B.W."/>
            <person name="Lander E.S."/>
            <person name="Galagan J.E."/>
            <person name="Nusbaum C."/>
            <person name="Devon K."/>
            <person name="Henn M."/>
            <person name="Ma L.-J."/>
            <person name="Jaffe D.B."/>
            <person name="Butler J."/>
            <person name="Alvarez P."/>
            <person name="Gnerre S."/>
            <person name="Grabherr M."/>
            <person name="Kleber M."/>
            <person name="Mauceli E.W."/>
            <person name="Brockman W."/>
            <person name="Rounsley S."/>
            <person name="Young S.K."/>
            <person name="LaButti K."/>
            <person name="Pushparaj V."/>
            <person name="DeCaprio D."/>
            <person name="Crawford M."/>
            <person name="Koehrsen M."/>
            <person name="Engels R."/>
            <person name="Montgomery P."/>
            <person name="Pearson M."/>
            <person name="Howarth C."/>
            <person name="Larson L."/>
            <person name="Luoma S."/>
            <person name="White J."/>
            <person name="Alvarado L."/>
            <person name="Kodira C.D."/>
            <person name="Zeng Q."/>
            <person name="Oleary S."/>
            <person name="Yandava C."/>
            <person name="Denning D.W."/>
            <person name="Nierman W.C."/>
            <person name="Milne T."/>
            <person name="Madden K."/>
        </authorList>
    </citation>
    <scope>NUCLEOTIDE SEQUENCE [LARGE SCALE GENOMIC DNA]</scope>
    <source>
        <strain evidence="3">NIH 2624 / FGSC A1156</strain>
    </source>
</reference>
<evidence type="ECO:0000313" key="3">
    <source>
        <dbReference type="Proteomes" id="UP000007963"/>
    </source>
</evidence>